<protein>
    <submittedName>
        <fullName evidence="1">Uncharacterized protein</fullName>
    </submittedName>
</protein>
<evidence type="ECO:0000313" key="1">
    <source>
        <dbReference type="EMBL" id="POV95937.1"/>
    </source>
</evidence>
<name>A0A2S4UF77_9BASI</name>
<accession>A0A2S4UF77</accession>
<reference evidence="1 2" key="1">
    <citation type="submission" date="2017-12" db="EMBL/GenBank/DDBJ databases">
        <title>Gene loss provides genomic basis for host adaptation in cereal stripe rust fungi.</title>
        <authorList>
            <person name="Xia C."/>
        </authorList>
    </citation>
    <scope>NUCLEOTIDE SEQUENCE [LARGE SCALE GENOMIC DNA]</scope>
    <source>
        <strain evidence="1 2">93TX-2</strain>
    </source>
</reference>
<dbReference type="Pfam" id="PF14223">
    <property type="entry name" value="Retrotran_gag_2"/>
    <property type="match status" value="1"/>
</dbReference>
<keyword evidence="2" id="KW-1185">Reference proteome</keyword>
<organism evidence="1 2">
    <name type="scientific">Puccinia striiformis</name>
    <dbReference type="NCBI Taxonomy" id="27350"/>
    <lineage>
        <taxon>Eukaryota</taxon>
        <taxon>Fungi</taxon>
        <taxon>Dikarya</taxon>
        <taxon>Basidiomycota</taxon>
        <taxon>Pucciniomycotina</taxon>
        <taxon>Pucciniomycetes</taxon>
        <taxon>Pucciniales</taxon>
        <taxon>Pucciniaceae</taxon>
        <taxon>Puccinia</taxon>
    </lineage>
</organism>
<reference evidence="2" key="2">
    <citation type="journal article" date="2018" name="BMC Genomics">
        <title>Genomic insights into host adaptation between the wheat stripe rust pathogen (Puccinia striiformis f. sp. tritici) and the barley stripe rust pathogen (Puccinia striiformis f. sp. hordei).</title>
        <authorList>
            <person name="Xia C."/>
            <person name="Wang M."/>
            <person name="Yin C."/>
            <person name="Cornejo O.E."/>
            <person name="Hulbert S.H."/>
            <person name="Chen X."/>
        </authorList>
    </citation>
    <scope>NUCLEOTIDE SEQUENCE [LARGE SCALE GENOMIC DNA]</scope>
    <source>
        <strain evidence="2">93TX-2</strain>
    </source>
</reference>
<proteinExistence type="predicted"/>
<reference evidence="2" key="3">
    <citation type="journal article" date="2018" name="Mol. Plant Microbe Interact.">
        <title>Genome sequence resources for the wheat stripe rust pathogen (Puccinia striiformis f. sp. tritici) and the barley stripe rust pathogen (Puccinia striiformis f. sp. hordei).</title>
        <authorList>
            <person name="Xia C."/>
            <person name="Wang M."/>
            <person name="Yin C."/>
            <person name="Cornejo O.E."/>
            <person name="Hulbert S.H."/>
            <person name="Chen X."/>
        </authorList>
    </citation>
    <scope>NUCLEOTIDE SEQUENCE [LARGE SCALE GENOMIC DNA]</scope>
    <source>
        <strain evidence="2">93TX-2</strain>
    </source>
</reference>
<dbReference type="OrthoDB" id="2505356at2759"/>
<evidence type="ECO:0000313" key="2">
    <source>
        <dbReference type="Proteomes" id="UP000238274"/>
    </source>
</evidence>
<dbReference type="VEuPathDB" id="FungiDB:PSHT_15413"/>
<dbReference type="Proteomes" id="UP000238274">
    <property type="component" value="Unassembled WGS sequence"/>
</dbReference>
<dbReference type="VEuPathDB" id="FungiDB:PSTT_16735"/>
<gene>
    <name evidence="1" type="ORF">PSHT_15413</name>
</gene>
<comment type="caution">
    <text evidence="1">The sequence shown here is derived from an EMBL/GenBank/DDBJ whole genome shotgun (WGS) entry which is preliminary data.</text>
</comment>
<dbReference type="EMBL" id="PKSM01000392">
    <property type="protein sequence ID" value="POV95937.1"/>
    <property type="molecule type" value="Genomic_DNA"/>
</dbReference>
<dbReference type="AlphaFoldDB" id="A0A2S4UF77"/>
<sequence>MSTEAVRESRILLTPTNYAIWFYPMESKLQQISVLLILEDTMDDKSDVEKLALLDSNEKAYHLIISYLSPDVIALMSSAYRSPLRFDGYSLWHFLKSHYAGGDLASQTTALAKFNLMSFTLIAKFIPAIRLANQAMNLSGVVLDDRIRVNEMLKKLPGEYQSFRDIITMGEQIEFFEIVMRKLENYVAMNNLGHESSSSATLRPAQTAMHTRSDRNNSSGLVCEHCKTPGHRVSNCWKKFPEKAPKSHQAHMTMSDNANQLANQENKGDFSWFCTADGRLSQLQSMPFISIVRSQLISTTCHNSSHQLIDSTTTQHHYNNKTESSIDLNNLNQFSFFFHSIGLLV</sequence>